<dbReference type="GO" id="GO:0003723">
    <property type="term" value="F:RNA binding"/>
    <property type="evidence" value="ECO:0007669"/>
    <property type="project" value="UniProtKB-KW"/>
</dbReference>
<comment type="similarity">
    <text evidence="1 5">Belongs to the pseudouridine synthase RsuA family.</text>
</comment>
<proteinExistence type="inferred from homology"/>
<evidence type="ECO:0000256" key="1">
    <source>
        <dbReference type="ARBA" id="ARBA00008348"/>
    </source>
</evidence>
<dbReference type="EC" id="5.4.99.-" evidence="5"/>
<dbReference type="InterPro" id="IPR002942">
    <property type="entry name" value="S4_RNA-bd"/>
</dbReference>
<dbReference type="Gene3D" id="3.10.290.10">
    <property type="entry name" value="RNA-binding S4 domain"/>
    <property type="match status" value="1"/>
</dbReference>
<dbReference type="GO" id="GO:0120159">
    <property type="term" value="F:rRNA pseudouridine synthase activity"/>
    <property type="evidence" value="ECO:0007669"/>
    <property type="project" value="UniProtKB-ARBA"/>
</dbReference>
<evidence type="ECO:0000256" key="3">
    <source>
        <dbReference type="ARBA" id="ARBA00023235"/>
    </source>
</evidence>
<protein>
    <recommendedName>
        <fullName evidence="5">Pseudouridine synthase</fullName>
        <ecNumber evidence="5">5.4.99.-</ecNumber>
    </recommendedName>
</protein>
<dbReference type="InterPro" id="IPR006145">
    <property type="entry name" value="PsdUridine_synth_RsuA/RluA"/>
</dbReference>
<dbReference type="CDD" id="cd00165">
    <property type="entry name" value="S4"/>
    <property type="match status" value="1"/>
</dbReference>
<keyword evidence="8" id="KW-1185">Reference proteome</keyword>
<dbReference type="RefSeq" id="WP_199017388.1">
    <property type="nucleotide sequence ID" value="NZ_JAELUP010000001.1"/>
</dbReference>
<dbReference type="PROSITE" id="PS01149">
    <property type="entry name" value="PSI_RSU"/>
    <property type="match status" value="1"/>
</dbReference>
<name>A0A934J3Q5_9BACL</name>
<dbReference type="PROSITE" id="PS50889">
    <property type="entry name" value="S4"/>
    <property type="match status" value="1"/>
</dbReference>
<dbReference type="AlphaFoldDB" id="A0A934J3Q5"/>
<evidence type="ECO:0000313" key="7">
    <source>
        <dbReference type="EMBL" id="MBJ6359870.1"/>
    </source>
</evidence>
<dbReference type="InterPro" id="IPR000748">
    <property type="entry name" value="PsdUridine_synth_RsuA/RluB/E/F"/>
</dbReference>
<evidence type="ECO:0000256" key="4">
    <source>
        <dbReference type="PROSITE-ProRule" id="PRU00182"/>
    </source>
</evidence>
<dbReference type="GO" id="GO:0000455">
    <property type="term" value="P:enzyme-directed rRNA pseudouridine synthesis"/>
    <property type="evidence" value="ECO:0007669"/>
    <property type="project" value="UniProtKB-ARBA"/>
</dbReference>
<dbReference type="NCBIfam" id="TIGR00093">
    <property type="entry name" value="pseudouridine synthase"/>
    <property type="match status" value="1"/>
</dbReference>
<dbReference type="EMBL" id="JAELUP010000001">
    <property type="protein sequence ID" value="MBJ6359870.1"/>
    <property type="molecule type" value="Genomic_DNA"/>
</dbReference>
<evidence type="ECO:0000313" key="8">
    <source>
        <dbReference type="Proteomes" id="UP000640274"/>
    </source>
</evidence>
<dbReference type="SUPFAM" id="SSF55120">
    <property type="entry name" value="Pseudouridine synthase"/>
    <property type="match status" value="1"/>
</dbReference>
<keyword evidence="2 4" id="KW-0694">RNA-binding</keyword>
<comment type="caution">
    <text evidence="7">The sequence shown here is derived from an EMBL/GenBank/DDBJ whole genome shotgun (WGS) entry which is preliminary data.</text>
</comment>
<dbReference type="Gene3D" id="3.30.70.580">
    <property type="entry name" value="Pseudouridine synthase I, catalytic domain, N-terminal subdomain"/>
    <property type="match status" value="1"/>
</dbReference>
<evidence type="ECO:0000256" key="2">
    <source>
        <dbReference type="ARBA" id="ARBA00022884"/>
    </source>
</evidence>
<dbReference type="InterPro" id="IPR036986">
    <property type="entry name" value="S4_RNA-bd_sf"/>
</dbReference>
<evidence type="ECO:0000256" key="5">
    <source>
        <dbReference type="RuleBase" id="RU003887"/>
    </source>
</evidence>
<dbReference type="InterPro" id="IPR020103">
    <property type="entry name" value="PsdUridine_synth_cat_dom_sf"/>
</dbReference>
<organism evidence="7 8">
    <name type="scientific">Paenibacillus roseus</name>
    <dbReference type="NCBI Taxonomy" id="2798579"/>
    <lineage>
        <taxon>Bacteria</taxon>
        <taxon>Bacillati</taxon>
        <taxon>Bacillota</taxon>
        <taxon>Bacilli</taxon>
        <taxon>Bacillales</taxon>
        <taxon>Paenibacillaceae</taxon>
        <taxon>Paenibacillus</taxon>
    </lineage>
</organism>
<dbReference type="SUPFAM" id="SSF55174">
    <property type="entry name" value="Alpha-L RNA-binding motif"/>
    <property type="match status" value="1"/>
</dbReference>
<dbReference type="Proteomes" id="UP000640274">
    <property type="component" value="Unassembled WGS sequence"/>
</dbReference>
<evidence type="ECO:0000259" key="6">
    <source>
        <dbReference type="SMART" id="SM00363"/>
    </source>
</evidence>
<reference evidence="7" key="1">
    <citation type="submission" date="2020-12" db="EMBL/GenBank/DDBJ databases">
        <authorList>
            <person name="Huq M.A."/>
        </authorList>
    </citation>
    <scope>NUCLEOTIDE SEQUENCE</scope>
    <source>
        <strain evidence="7">MAHUQ-46</strain>
    </source>
</reference>
<dbReference type="InterPro" id="IPR018496">
    <property type="entry name" value="PsdUridine_synth_RsuA/RluB_CS"/>
</dbReference>
<dbReference type="GO" id="GO:0005829">
    <property type="term" value="C:cytosol"/>
    <property type="evidence" value="ECO:0007669"/>
    <property type="project" value="UniProtKB-ARBA"/>
</dbReference>
<dbReference type="CDD" id="cd02553">
    <property type="entry name" value="PseudoU_synth_RsuA"/>
    <property type="match status" value="1"/>
</dbReference>
<dbReference type="PANTHER" id="PTHR47683:SF4">
    <property type="entry name" value="PSEUDOURIDINE SYNTHASE"/>
    <property type="match status" value="1"/>
</dbReference>
<accession>A0A934J3Q5</accession>
<dbReference type="InterPro" id="IPR050343">
    <property type="entry name" value="RsuA_PseudoU_synthase"/>
</dbReference>
<dbReference type="SMART" id="SM00363">
    <property type="entry name" value="S4"/>
    <property type="match status" value="1"/>
</dbReference>
<keyword evidence="3 5" id="KW-0413">Isomerase</keyword>
<dbReference type="Gene3D" id="3.30.70.1560">
    <property type="entry name" value="Alpha-L RNA-binding motif"/>
    <property type="match status" value="1"/>
</dbReference>
<gene>
    <name evidence="7" type="ORF">JFN88_00825</name>
</gene>
<dbReference type="InterPro" id="IPR020094">
    <property type="entry name" value="TruA/RsuA/RluB/E/F_N"/>
</dbReference>
<sequence>MSKQMMRLDKLLGNMGLGTRSEIKKAVKQGKVAVDGVVVKDSGLQVEPARQKIEFEGTPVVYKSEIYLLLNKPQGVISATEDMRERTVIDLLREEDRLLQPFPVGRLDKDTEGLLLLTNDGQLAHELLSPRKHVNKTYEALVRGAVNEEDKVQFALGVELDDGYVTMPANLVIHEVKEDGGDEEANSFISLTIQEGKFHQVKRMFEAVGKKVVKLRRVAMGPLQLDESLDLGQYRELTDEELAALRAHRGGQKLVSGGEGQDEI</sequence>
<dbReference type="InterPro" id="IPR042092">
    <property type="entry name" value="PsdUridine_s_RsuA/RluB/E/F_cat"/>
</dbReference>
<dbReference type="PANTHER" id="PTHR47683">
    <property type="entry name" value="PSEUDOURIDINE SYNTHASE FAMILY PROTEIN-RELATED"/>
    <property type="match status" value="1"/>
</dbReference>
<feature type="domain" description="RNA-binding S4" evidence="6">
    <location>
        <begin position="6"/>
        <end position="71"/>
    </location>
</feature>
<dbReference type="Pfam" id="PF00849">
    <property type="entry name" value="PseudoU_synth_2"/>
    <property type="match status" value="1"/>
</dbReference>
<dbReference type="FunFam" id="3.30.70.1560:FF:000001">
    <property type="entry name" value="Pseudouridine synthase"/>
    <property type="match status" value="1"/>
</dbReference>
<dbReference type="Pfam" id="PF01479">
    <property type="entry name" value="S4"/>
    <property type="match status" value="1"/>
</dbReference>